<organism evidence="1 2">
    <name type="scientific">Cafeteria roenbergensis virus (strain BV-PW1)</name>
    <name type="common">CroV</name>
    <dbReference type="NCBI Taxonomy" id="693272"/>
    <lineage>
        <taxon>Viruses</taxon>
        <taxon>Varidnaviria</taxon>
        <taxon>Bamfordvirae</taxon>
        <taxon>Nucleocytoviricota</taxon>
        <taxon>Megaviricetes</taxon>
        <taxon>Imitervirales</taxon>
        <taxon>Mimiviridae</taxon>
        <taxon>Aliimimivirinae</taxon>
        <taxon>Rheavirus</taxon>
        <taxon>Rheavirus sinusmexicani</taxon>
    </lineage>
</organism>
<reference evidence="1 2" key="1">
    <citation type="journal article" date="2010" name="Proc. Natl. Acad. Sci. U.S.A.">
        <title>Giant virus with a remarkable complement of genes infects marine zooplankton.</title>
        <authorList>
            <person name="Fischer M.G."/>
            <person name="Allen M.J."/>
            <person name="Wilson W.H."/>
            <person name="Suttle C.A."/>
        </authorList>
    </citation>
    <scope>NUCLEOTIDE SEQUENCE [LARGE SCALE GENOMIC DNA]</scope>
    <source>
        <strain evidence="1 2">BV-PW1</strain>
    </source>
</reference>
<dbReference type="EMBL" id="GU244497">
    <property type="protein sequence ID" value="ADO67439.1"/>
    <property type="molecule type" value="Genomic_DNA"/>
</dbReference>
<dbReference type="KEGG" id="vg:9887808"/>
<dbReference type="GeneID" id="9887808"/>
<evidence type="ECO:0000313" key="2">
    <source>
        <dbReference type="Proteomes" id="UP000029781"/>
    </source>
</evidence>
<name>E3T5H6_CROVB</name>
<dbReference type="RefSeq" id="YP_003970038.1">
    <property type="nucleotide sequence ID" value="NC_014637.1"/>
</dbReference>
<organismHost>
    <name type="scientific">Cafeteria roenbergensis</name>
    <name type="common">Marine flagellate</name>
    <dbReference type="NCBI Taxonomy" id="33653"/>
</organismHost>
<protein>
    <submittedName>
        <fullName evidence="1">Uncharacterized protein</fullName>
    </submittedName>
</protein>
<gene>
    <name evidence="1" type="ORF">crov405</name>
</gene>
<accession>E3T5H6</accession>
<sequence length="145" mass="17658">MLFNYYLLEESISDFENKQNVCFYYSFYIYLKRYYPNLMSFKNFLNFKKCTNYFTSIQEFLEEFPLLYQHLLNNNINIKNILDQLVLGIATIENNKAKIISFIKLTSPNNYEYNKFIFKYNLNMDDKPIIILNQNEHFNPIMLKI</sequence>
<proteinExistence type="predicted"/>
<evidence type="ECO:0000313" key="1">
    <source>
        <dbReference type="EMBL" id="ADO67439.1"/>
    </source>
</evidence>
<dbReference type="Proteomes" id="UP000029781">
    <property type="component" value="Segment"/>
</dbReference>
<keyword evidence="2" id="KW-1185">Reference proteome</keyword>